<dbReference type="InterPro" id="IPR018392">
    <property type="entry name" value="LysM"/>
</dbReference>
<dbReference type="InterPro" id="IPR011098">
    <property type="entry name" value="G5_dom"/>
</dbReference>
<protein>
    <submittedName>
        <fullName evidence="6">Peptidoglycan DD-metalloendopeptidase family protein</fullName>
    </submittedName>
</protein>
<dbReference type="CDD" id="cd00118">
    <property type="entry name" value="LysM"/>
    <property type="match status" value="1"/>
</dbReference>
<feature type="domain" description="LysM" evidence="5">
    <location>
        <begin position="261"/>
        <end position="305"/>
    </location>
</feature>
<gene>
    <name evidence="6" type="ORF">ACFQ3W_09575</name>
</gene>
<feature type="compositionally biased region" description="Basic and acidic residues" evidence="2">
    <location>
        <begin position="11"/>
        <end position="36"/>
    </location>
</feature>
<dbReference type="EMBL" id="JBHTLM010000005">
    <property type="protein sequence ID" value="MFD1176548.1"/>
    <property type="molecule type" value="Genomic_DNA"/>
</dbReference>
<evidence type="ECO:0000256" key="3">
    <source>
        <dbReference type="SAM" id="Phobius"/>
    </source>
</evidence>
<reference evidence="7" key="1">
    <citation type="journal article" date="2019" name="Int. J. Syst. Evol. Microbiol.">
        <title>The Global Catalogue of Microorganisms (GCM) 10K type strain sequencing project: providing services to taxonomists for standard genome sequencing and annotation.</title>
        <authorList>
            <consortium name="The Broad Institute Genomics Platform"/>
            <consortium name="The Broad Institute Genome Sequencing Center for Infectious Disease"/>
            <person name="Wu L."/>
            <person name="Ma J."/>
        </authorList>
    </citation>
    <scope>NUCLEOTIDE SEQUENCE [LARGE SCALE GENOMIC DNA]</scope>
    <source>
        <strain evidence="7">CCUG 59189</strain>
    </source>
</reference>
<dbReference type="PROSITE" id="PS51109">
    <property type="entry name" value="G5"/>
    <property type="match status" value="1"/>
</dbReference>
<dbReference type="PANTHER" id="PTHR21666">
    <property type="entry name" value="PEPTIDASE-RELATED"/>
    <property type="match status" value="1"/>
</dbReference>
<keyword evidence="3" id="KW-0472">Membrane</keyword>
<dbReference type="SUPFAM" id="SSF54106">
    <property type="entry name" value="LysM domain"/>
    <property type="match status" value="1"/>
</dbReference>
<evidence type="ECO:0000256" key="1">
    <source>
        <dbReference type="ARBA" id="ARBA00022729"/>
    </source>
</evidence>
<feature type="transmembrane region" description="Helical" evidence="3">
    <location>
        <begin position="54"/>
        <end position="72"/>
    </location>
</feature>
<feature type="domain" description="G5" evidence="4">
    <location>
        <begin position="312"/>
        <end position="392"/>
    </location>
</feature>
<evidence type="ECO:0000256" key="2">
    <source>
        <dbReference type="SAM" id="MobiDB-lite"/>
    </source>
</evidence>
<evidence type="ECO:0000259" key="4">
    <source>
        <dbReference type="PROSITE" id="PS51109"/>
    </source>
</evidence>
<dbReference type="Pfam" id="PF01476">
    <property type="entry name" value="LysM"/>
    <property type="match status" value="1"/>
</dbReference>
<keyword evidence="1" id="KW-0732">Signal</keyword>
<accession>A0ABW3RVN8</accession>
<dbReference type="Pfam" id="PF07501">
    <property type="entry name" value="G5"/>
    <property type="match status" value="1"/>
</dbReference>
<evidence type="ECO:0000313" key="6">
    <source>
        <dbReference type="EMBL" id="MFD1176548.1"/>
    </source>
</evidence>
<evidence type="ECO:0000259" key="5">
    <source>
        <dbReference type="PROSITE" id="PS51782"/>
    </source>
</evidence>
<dbReference type="SMART" id="SM01208">
    <property type="entry name" value="G5"/>
    <property type="match status" value="1"/>
</dbReference>
<feature type="region of interest" description="Disordered" evidence="2">
    <location>
        <begin position="1"/>
        <end position="36"/>
    </location>
</feature>
<dbReference type="PANTHER" id="PTHR21666:SF289">
    <property type="entry name" value="L-ALA--D-GLU ENDOPEPTIDASE"/>
    <property type="match status" value="1"/>
</dbReference>
<dbReference type="RefSeq" id="WP_379318993.1">
    <property type="nucleotide sequence ID" value="NZ_JBHTLM010000005.1"/>
</dbReference>
<dbReference type="Proteomes" id="UP001597262">
    <property type="component" value="Unassembled WGS sequence"/>
</dbReference>
<dbReference type="Gene3D" id="3.10.350.10">
    <property type="entry name" value="LysM domain"/>
    <property type="match status" value="1"/>
</dbReference>
<dbReference type="SMART" id="SM00257">
    <property type="entry name" value="LysM"/>
    <property type="match status" value="1"/>
</dbReference>
<keyword evidence="7" id="KW-1185">Reference proteome</keyword>
<dbReference type="InterPro" id="IPR011055">
    <property type="entry name" value="Dup_hybrid_motif"/>
</dbReference>
<evidence type="ECO:0000313" key="7">
    <source>
        <dbReference type="Proteomes" id="UP001597262"/>
    </source>
</evidence>
<comment type="caution">
    <text evidence="6">The sequence shown here is derived from an EMBL/GenBank/DDBJ whole genome shotgun (WGS) entry which is preliminary data.</text>
</comment>
<name>A0ABW3RVN8_9BACL</name>
<keyword evidence="3" id="KW-0812">Transmembrane</keyword>
<dbReference type="InterPro" id="IPR036779">
    <property type="entry name" value="LysM_dom_sf"/>
</dbReference>
<dbReference type="Gene3D" id="2.20.230.10">
    <property type="entry name" value="Resuscitation-promoting factor rpfb"/>
    <property type="match status" value="1"/>
</dbReference>
<dbReference type="PROSITE" id="PS51782">
    <property type="entry name" value="LYSM"/>
    <property type="match status" value="1"/>
</dbReference>
<dbReference type="InterPro" id="IPR050570">
    <property type="entry name" value="Cell_wall_metabolism_enzyme"/>
</dbReference>
<dbReference type="InterPro" id="IPR016047">
    <property type="entry name" value="M23ase_b-sheet_dom"/>
</dbReference>
<dbReference type="CDD" id="cd12797">
    <property type="entry name" value="M23_peptidase"/>
    <property type="match status" value="1"/>
</dbReference>
<keyword evidence="3" id="KW-1133">Transmembrane helix</keyword>
<organism evidence="6 7">
    <name type="scientific">Paenibacillus puldeungensis</name>
    <dbReference type="NCBI Taxonomy" id="696536"/>
    <lineage>
        <taxon>Bacteria</taxon>
        <taxon>Bacillati</taxon>
        <taxon>Bacillota</taxon>
        <taxon>Bacilli</taxon>
        <taxon>Bacillales</taxon>
        <taxon>Paenibacillaceae</taxon>
        <taxon>Paenibacillus</taxon>
    </lineage>
</organism>
<dbReference type="Gene3D" id="2.70.70.10">
    <property type="entry name" value="Glucose Permease (Domain IIA)"/>
    <property type="match status" value="1"/>
</dbReference>
<proteinExistence type="predicted"/>
<dbReference type="SUPFAM" id="SSF51261">
    <property type="entry name" value="Duplicated hybrid motif"/>
    <property type="match status" value="1"/>
</dbReference>
<dbReference type="Pfam" id="PF01551">
    <property type="entry name" value="Peptidase_M23"/>
    <property type="match status" value="1"/>
</dbReference>
<sequence>MRGFTGKHRQLWREDSSKAEKKHGSPENDLEMSKQETKGKGNWSLVYTTKSRKIALAAIAAVLLAGSAYLGGQQYIKANTVPYYRVYVGGKEIGTIASEAQLQALYKRKEQEYREKYPQMEMALHTEVITTKQERAYKAEVHSDETLNELYGMLTGYAKGVELRVNGKVVAIVKDKATAEAVLKQVKGKYIPKTAQSLAAKVKKTGGVQTAQAKPKGPSTVLESAQFAENISKVDVKADPNKVMTTDEAVKKILRGDEEAISYEVQEGDTISSIASRFDVTQKELFHNNPEVKELSMQIGTVLNIKAMQPSITVKTVERTSETLLMEPEVIIRKSESMKAGKSKVISLGAAGLKTMLYRVTKENGQVIDEEWLGQEVVKKAAPKIVLRGTKVILGEGSGQFAWPVASARMTSSYGERWGRTHKGVDLVSSNRSILAADDGVVIFTGEKTGYGNCIIINHKNGYETLYGHLSKISVKKGQVVEKGTKIGVMGSTGRSTGTHLHFEIHENGSLQNPMKYL</sequence>
<feature type="compositionally biased region" description="Basic residues" evidence="2">
    <location>
        <begin position="1"/>
        <end position="10"/>
    </location>
</feature>